<dbReference type="EMBL" id="VLTJ01000029">
    <property type="protein sequence ID" value="TSH92758.1"/>
    <property type="molecule type" value="Genomic_DNA"/>
</dbReference>
<evidence type="ECO:0000313" key="7">
    <source>
        <dbReference type="EMBL" id="TSH92758.1"/>
    </source>
</evidence>
<dbReference type="AlphaFoldDB" id="A0A556AIN6"/>
<feature type="domain" description="HTH tetR-type" evidence="6">
    <location>
        <begin position="16"/>
        <end position="76"/>
    </location>
</feature>
<dbReference type="Proteomes" id="UP000318405">
    <property type="component" value="Unassembled WGS sequence"/>
</dbReference>
<dbReference type="GO" id="GO:0003677">
    <property type="term" value="F:DNA binding"/>
    <property type="evidence" value="ECO:0007669"/>
    <property type="project" value="UniProtKB-UniRule"/>
</dbReference>
<dbReference type="Pfam" id="PF16925">
    <property type="entry name" value="TetR_C_13"/>
    <property type="match status" value="1"/>
</dbReference>
<evidence type="ECO:0000256" key="5">
    <source>
        <dbReference type="PROSITE-ProRule" id="PRU00335"/>
    </source>
</evidence>
<dbReference type="InterPro" id="IPR036271">
    <property type="entry name" value="Tet_transcr_reg_TetR-rel_C_sf"/>
</dbReference>
<evidence type="ECO:0000256" key="4">
    <source>
        <dbReference type="ARBA" id="ARBA00023163"/>
    </source>
</evidence>
<gene>
    <name evidence="7" type="ORF">FOZ76_15220</name>
</gene>
<dbReference type="InterPro" id="IPR001647">
    <property type="entry name" value="HTH_TetR"/>
</dbReference>
<dbReference type="InterPro" id="IPR009057">
    <property type="entry name" value="Homeodomain-like_sf"/>
</dbReference>
<keyword evidence="8" id="KW-1185">Reference proteome</keyword>
<dbReference type="PANTHER" id="PTHR47506:SF3">
    <property type="entry name" value="HTH-TYPE TRANSCRIPTIONAL REGULATOR LMRA"/>
    <property type="match status" value="1"/>
</dbReference>
<comment type="caution">
    <text evidence="7">The sequence shown here is derived from an EMBL/GenBank/DDBJ whole genome shotgun (WGS) entry which is preliminary data.</text>
</comment>
<keyword evidence="2" id="KW-0805">Transcription regulation</keyword>
<dbReference type="InterPro" id="IPR023772">
    <property type="entry name" value="DNA-bd_HTH_TetR-type_CS"/>
</dbReference>
<sequence length="216" mass="23214">MYDVDEIPVPRSPTKPDAKSKLLDAALTLIRAKGYAATTVDDLCRAAGVTKGAFFHHFRSKDELAVAAADHWSQVTGALFAAAPFHEHADPLDRVLGYVALRKELLQGEVPEFTCLVGTMVQETYDAIPAIRDACERSISGHAATLEADIQAVLDSRGLSPDWSARSLALHTQAVLQGAFILAKATGGAAVAADSIDHLYRYLKLLFRPDSGQSLT</sequence>
<keyword evidence="3 5" id="KW-0238">DNA-binding</keyword>
<name>A0A556AIN6_9BURK</name>
<dbReference type="PROSITE" id="PS50977">
    <property type="entry name" value="HTH_TETR_2"/>
    <property type="match status" value="1"/>
</dbReference>
<dbReference type="InterPro" id="IPR011075">
    <property type="entry name" value="TetR_C"/>
</dbReference>
<dbReference type="Gene3D" id="1.10.357.10">
    <property type="entry name" value="Tetracycline Repressor, domain 2"/>
    <property type="match status" value="1"/>
</dbReference>
<keyword evidence="1" id="KW-0678">Repressor</keyword>
<proteinExistence type="predicted"/>
<evidence type="ECO:0000256" key="1">
    <source>
        <dbReference type="ARBA" id="ARBA00022491"/>
    </source>
</evidence>
<dbReference type="SUPFAM" id="SSF48498">
    <property type="entry name" value="Tetracyclin repressor-like, C-terminal domain"/>
    <property type="match status" value="1"/>
</dbReference>
<evidence type="ECO:0000259" key="6">
    <source>
        <dbReference type="PROSITE" id="PS50977"/>
    </source>
</evidence>
<evidence type="ECO:0000256" key="3">
    <source>
        <dbReference type="ARBA" id="ARBA00023125"/>
    </source>
</evidence>
<dbReference type="Pfam" id="PF00440">
    <property type="entry name" value="TetR_N"/>
    <property type="match status" value="1"/>
</dbReference>
<evidence type="ECO:0000313" key="8">
    <source>
        <dbReference type="Proteomes" id="UP000318405"/>
    </source>
</evidence>
<dbReference type="OrthoDB" id="9809772at2"/>
<protein>
    <submittedName>
        <fullName evidence="7">TetR/AcrR family transcriptional regulator</fullName>
    </submittedName>
</protein>
<accession>A0A556AIN6</accession>
<evidence type="ECO:0000256" key="2">
    <source>
        <dbReference type="ARBA" id="ARBA00023015"/>
    </source>
</evidence>
<dbReference type="SUPFAM" id="SSF46689">
    <property type="entry name" value="Homeodomain-like"/>
    <property type="match status" value="1"/>
</dbReference>
<feature type="DNA-binding region" description="H-T-H motif" evidence="5">
    <location>
        <begin position="39"/>
        <end position="58"/>
    </location>
</feature>
<dbReference type="PANTHER" id="PTHR47506">
    <property type="entry name" value="TRANSCRIPTIONAL REGULATORY PROTEIN"/>
    <property type="match status" value="1"/>
</dbReference>
<dbReference type="PRINTS" id="PR00455">
    <property type="entry name" value="HTHTETR"/>
</dbReference>
<dbReference type="PROSITE" id="PS01081">
    <property type="entry name" value="HTH_TETR_1"/>
    <property type="match status" value="1"/>
</dbReference>
<reference evidence="7 8" key="1">
    <citation type="submission" date="2019-07" db="EMBL/GenBank/DDBJ databases">
        <title>Qingshengfaniella alkalisoli gen. nov., sp. nov., isolated from saline soil.</title>
        <authorList>
            <person name="Xu L."/>
            <person name="Huang X.-X."/>
            <person name="Sun J.-Q."/>
        </authorList>
    </citation>
    <scope>NUCLEOTIDE SEQUENCE [LARGE SCALE GENOMIC DNA]</scope>
    <source>
        <strain evidence="7 8">DSM 27279</strain>
    </source>
</reference>
<organism evidence="7 8">
    <name type="scientific">Verticiella sediminum</name>
    <dbReference type="NCBI Taxonomy" id="1247510"/>
    <lineage>
        <taxon>Bacteria</taxon>
        <taxon>Pseudomonadati</taxon>
        <taxon>Pseudomonadota</taxon>
        <taxon>Betaproteobacteria</taxon>
        <taxon>Burkholderiales</taxon>
        <taxon>Alcaligenaceae</taxon>
        <taxon>Verticiella</taxon>
    </lineage>
</organism>
<keyword evidence="4" id="KW-0804">Transcription</keyword>